<evidence type="ECO:0008006" key="4">
    <source>
        <dbReference type="Google" id="ProtNLM"/>
    </source>
</evidence>
<dbReference type="GeneID" id="139354376"/>
<proteinExistence type="predicted"/>
<feature type="coiled-coil region" evidence="1">
    <location>
        <begin position="28"/>
        <end position="55"/>
    </location>
</feature>
<sequence>MRKKDDDIRKLFDDIEIDELNYERDEIRRTAQENIEKVQQENRKTFNEKRKIETDYNLGDLVGIKRTQYGVGMKIRPKFFGPLKIAKKMKHGRYEVQKHLSNTQKFHHLKTLLVDEAANLVRHLAITDTAYNTAWERLKEIYNRPRNIVNSFLEQLMSVSTTTKIDAVVLRKVSDGANEIVRGMDAVNQKGRDCWIIYLALGKLDADTRRWCIERSMETDSPTVEEFFKFLDSRCEKLELSKRELATGSKTTTHPEKPKRITQSMVAVENRGCTKCSSTEHTLYGCQQFLDMSGLQRRSFVKEKSLCYNCLRPGHGVNRCK</sequence>
<evidence type="ECO:0000313" key="3">
    <source>
        <dbReference type="RefSeq" id="XP_070854701.1"/>
    </source>
</evidence>
<reference evidence="3" key="1">
    <citation type="submission" date="2025-08" db="UniProtKB">
        <authorList>
            <consortium name="RefSeq"/>
        </authorList>
    </citation>
    <scope>IDENTIFICATION</scope>
</reference>
<dbReference type="Pfam" id="PF03564">
    <property type="entry name" value="DUF1759"/>
    <property type="match status" value="1"/>
</dbReference>
<dbReference type="PANTHER" id="PTHR47331">
    <property type="entry name" value="PHD-TYPE DOMAIN-CONTAINING PROTEIN"/>
    <property type="match status" value="1"/>
</dbReference>
<name>A0ABM4TXL0_DROSZ</name>
<accession>A0ABM4TXL0</accession>
<dbReference type="PANTHER" id="PTHR47331:SF5">
    <property type="entry name" value="RIBONUCLEASE H"/>
    <property type="match status" value="1"/>
</dbReference>
<keyword evidence="1" id="KW-0175">Coiled coil</keyword>
<dbReference type="Proteomes" id="UP001652628">
    <property type="component" value="Chromosome 2"/>
</dbReference>
<organism evidence="2 3">
    <name type="scientific">Drosophila suzukii</name>
    <name type="common">Spotted-wing drosophila fruit fly</name>
    <dbReference type="NCBI Taxonomy" id="28584"/>
    <lineage>
        <taxon>Eukaryota</taxon>
        <taxon>Metazoa</taxon>
        <taxon>Ecdysozoa</taxon>
        <taxon>Arthropoda</taxon>
        <taxon>Hexapoda</taxon>
        <taxon>Insecta</taxon>
        <taxon>Pterygota</taxon>
        <taxon>Neoptera</taxon>
        <taxon>Endopterygota</taxon>
        <taxon>Diptera</taxon>
        <taxon>Brachycera</taxon>
        <taxon>Muscomorpha</taxon>
        <taxon>Ephydroidea</taxon>
        <taxon>Drosophilidae</taxon>
        <taxon>Drosophila</taxon>
        <taxon>Sophophora</taxon>
    </lineage>
</organism>
<keyword evidence="2" id="KW-1185">Reference proteome</keyword>
<dbReference type="InterPro" id="IPR005312">
    <property type="entry name" value="DUF1759"/>
</dbReference>
<protein>
    <recommendedName>
        <fullName evidence="4">CCHC-type domain-containing protein</fullName>
    </recommendedName>
</protein>
<gene>
    <name evidence="3" type="primary">LOC139354376</name>
</gene>
<evidence type="ECO:0000256" key="1">
    <source>
        <dbReference type="SAM" id="Coils"/>
    </source>
</evidence>
<evidence type="ECO:0000313" key="2">
    <source>
        <dbReference type="Proteomes" id="UP001652628"/>
    </source>
</evidence>
<dbReference type="RefSeq" id="XP_070854701.1">
    <property type="nucleotide sequence ID" value="XM_070998600.1"/>
</dbReference>